<dbReference type="EMBL" id="MH779527">
    <property type="protein sequence ID" value="AXY83858.1"/>
    <property type="molecule type" value="Genomic_DNA"/>
</dbReference>
<proteinExistence type="predicted"/>
<organism evidence="1 2">
    <name type="scientific">Lactococcus phage vB_Llc_bIBBp6/4</name>
    <dbReference type="NCBI Taxonomy" id="2305489"/>
    <lineage>
        <taxon>Viruses</taxon>
        <taxon>Duplodnaviria</taxon>
        <taxon>Heunggongvirae</taxon>
        <taxon>Uroviricota</taxon>
        <taxon>Caudoviricetes</taxon>
        <taxon>Ceduovirus</taxon>
        <taxon>Ceduovirus bIBBp64</taxon>
    </lineage>
</organism>
<name>A0A678VFP9_9CAUD</name>
<evidence type="ECO:0000313" key="2">
    <source>
        <dbReference type="Proteomes" id="UP000502156"/>
    </source>
</evidence>
<gene>
    <name evidence="1" type="ORF">bIBBp6/4_gp26</name>
</gene>
<accession>A0A678VFP9</accession>
<sequence length="66" mass="7518">MIKVIYVLEDGSDSWTYEVRKVRTAVECIREDMNVTSTIAKAVVFDENGKKILEVENDICIYNCVG</sequence>
<evidence type="ECO:0000313" key="1">
    <source>
        <dbReference type="EMBL" id="AXY83858.1"/>
    </source>
</evidence>
<protein>
    <submittedName>
        <fullName evidence="1">Uncharacterized protein</fullName>
    </submittedName>
</protein>
<reference evidence="2" key="1">
    <citation type="journal article" date="2020" name="Viruses">
        <title>Lactococcus Ceduovirus Phages Isolated from Industrial Dairy Plants-from Physiological to Genomic Analyses.</title>
        <authorList>
            <person name="Chmielewska-Jeznach M."/>
            <person name="Bardowski J.K."/>
            <person name="Szczepankowska A.K."/>
        </authorList>
    </citation>
    <scope>NUCLEOTIDE SEQUENCE [LARGE SCALE GENOMIC DNA]</scope>
</reference>
<keyword evidence="2" id="KW-1185">Reference proteome</keyword>
<dbReference type="Proteomes" id="UP000502156">
    <property type="component" value="Segment"/>
</dbReference>